<evidence type="ECO:0000313" key="13">
    <source>
        <dbReference type="Proteomes" id="UP000006310"/>
    </source>
</evidence>
<dbReference type="PIRSF" id="PIRSF037677">
    <property type="entry name" value="DNA_mis_repair_Msh6"/>
    <property type="match status" value="1"/>
</dbReference>
<dbReference type="GO" id="GO:0000710">
    <property type="term" value="P:meiotic mismatch repair"/>
    <property type="evidence" value="ECO:0007669"/>
    <property type="project" value="EnsemblFungi"/>
</dbReference>
<dbReference type="GO" id="GO:0140664">
    <property type="term" value="F:ATP-dependent DNA damage sensor activity"/>
    <property type="evidence" value="ECO:0007669"/>
    <property type="project" value="InterPro"/>
</dbReference>
<keyword evidence="13" id="KW-1185">Reference proteome</keyword>
<dbReference type="GO" id="GO:0005524">
    <property type="term" value="F:ATP binding"/>
    <property type="evidence" value="ECO:0007669"/>
    <property type="project" value="UniProtKB-KW"/>
</dbReference>
<reference evidence="12 13" key="1">
    <citation type="journal article" date="2011" name="Proc. Natl. Acad. Sci. U.S.A.">
        <title>Evolutionary erosion of yeast sex chromosomes by mating-type switching accidents.</title>
        <authorList>
            <person name="Gordon J.L."/>
            <person name="Armisen D."/>
            <person name="Proux-Wera E."/>
            <person name="Oheigeartaigh S.S."/>
            <person name="Byrne K.P."/>
            <person name="Wolfe K.H."/>
        </authorList>
    </citation>
    <scope>NUCLEOTIDE SEQUENCE [LARGE SCALE GENOMIC DNA]</scope>
    <source>
        <strain evidence="13">ATCC MYA-139 / BCRC 22969 / CBS 8797 / CCRC 22969 / KCTC 17520 / NBRC 10181 / NCYC 3082</strain>
    </source>
</reference>
<evidence type="ECO:0000256" key="2">
    <source>
        <dbReference type="ARBA" id="ARBA00019000"/>
    </source>
</evidence>
<dbReference type="PROSITE" id="PS00486">
    <property type="entry name" value="DNA_MISMATCH_REPAIR_2"/>
    <property type="match status" value="1"/>
</dbReference>
<evidence type="ECO:0000256" key="4">
    <source>
        <dbReference type="ARBA" id="ARBA00022741"/>
    </source>
</evidence>
<comment type="similarity">
    <text evidence="1">Belongs to the DNA mismatch repair MutS family. MSH3 subfamily.</text>
</comment>
<dbReference type="NCBIfam" id="NF003810">
    <property type="entry name" value="PRK05399.1"/>
    <property type="match status" value="1"/>
</dbReference>
<evidence type="ECO:0000256" key="5">
    <source>
        <dbReference type="ARBA" id="ARBA00022763"/>
    </source>
</evidence>
<dbReference type="InterPro" id="IPR007860">
    <property type="entry name" value="DNA_mmatch_repair_MutS_con_dom"/>
</dbReference>
<dbReference type="SMART" id="SM00534">
    <property type="entry name" value="MUTSac"/>
    <property type="match status" value="1"/>
</dbReference>
<dbReference type="Gene3D" id="1.10.1420.10">
    <property type="match status" value="2"/>
</dbReference>
<dbReference type="InterPro" id="IPR007696">
    <property type="entry name" value="DNA_mismatch_repair_MutS_core"/>
</dbReference>
<dbReference type="InterPro" id="IPR000432">
    <property type="entry name" value="DNA_mismatch_repair_MutS_C"/>
</dbReference>
<dbReference type="Pfam" id="PF05188">
    <property type="entry name" value="MutS_II"/>
    <property type="match status" value="1"/>
</dbReference>
<dbReference type="OMA" id="INMHAAR"/>
<dbReference type="KEGG" id="kng:KNAG_0I02660"/>
<dbReference type="AlphaFoldDB" id="J7SAC9"/>
<dbReference type="GO" id="GO:0000403">
    <property type="term" value="F:Y-form DNA binding"/>
    <property type="evidence" value="ECO:0007669"/>
    <property type="project" value="EnsemblFungi"/>
</dbReference>
<dbReference type="Pfam" id="PF05192">
    <property type="entry name" value="MutS_III"/>
    <property type="match status" value="1"/>
</dbReference>
<dbReference type="PANTHER" id="PTHR11361:SF122">
    <property type="entry name" value="DNA MISMATCH REPAIR PROTEIN MSH3"/>
    <property type="match status" value="1"/>
</dbReference>
<dbReference type="EMBL" id="HE978322">
    <property type="protein sequence ID" value="CCK72051.1"/>
    <property type="molecule type" value="Genomic_DNA"/>
</dbReference>
<evidence type="ECO:0000259" key="11">
    <source>
        <dbReference type="PROSITE" id="PS00486"/>
    </source>
</evidence>
<evidence type="ECO:0000256" key="7">
    <source>
        <dbReference type="ARBA" id="ARBA00023125"/>
    </source>
</evidence>
<dbReference type="GeneID" id="34527794"/>
<keyword evidence="7" id="KW-0238">DNA-binding</keyword>
<keyword evidence="5" id="KW-0227">DNA damage</keyword>
<dbReference type="InterPro" id="IPR007695">
    <property type="entry name" value="DNA_mismatch_repair_MutS-lik_N"/>
</dbReference>
<sequence>MAAQPTISRFFKAVKKEPKDTNQDPPDECSDIGKTAETSISLSDEEDKYLGSIGDSRDGSSERSIDTKVQEEPAKRIVQQTPNPPADGTGASNVGSSLGKFALNGMDLPETDTNKNANSNSFAKRLNSILNDDTTVEDKDVIDKRPSKMLKVDDSKETKLTPLDEQVRSLKLQNMDKILLVRVGYKYKCFAEDAIIVSSILHIKLVQGKLTLDNSNPHDSQYKNFAYCSFPDVRLNINLERLIHENLKVGIVEQSETSSLKKQSENKSKSVFEREVTNVVSKATYGINVDKARSSKESPILGDTKSIWILKVVPTSEQLSKYSLVSVNLNSGEVIFDEFSDTASSSEQLITRVKYLDPIEVILQCSEKHVNRCLKNAECQITEIKEEDNRHLDAFNELKVDVPVPETLKELVAHLYHYLHQYNNENILLITDNYRPFTSKMFMLLDGNAMDALDIFSNEGKKGSLFWVLNHTRTPFGSRQLRNWVKRPLLNTTDIEDRLDAIECISEVINDIFFESLNHLLKSIPDLSHTLNRITYGRTSRREVYYFLKQICSLIDHFKLHQSYIENQILLPDGKIPKRSKLLPKWFQEMYEYLKDSNIPRILTMVNVAAVMEKDPEKQQIGFLNLNNYDNPAKIIDIQRNIESIQDEMNVELNNIRKFLKRPYLNYRDEVDYLIEVRNSQVKGLPDDWVKVNSTKSVSRFLTPKNTKLLQNLQYQKDLLLQETRSEFLVFLQKIKAEYTSLNKLIQKIANYDCILALAATSCAINYVRPKFETNKGQFVSIVKGRNAVIESLDRNYVPNDSNMYTNEGKITIITGPNMGGKSSYIRQVALLIVMAQIGSFVPAHSMELSLFDNIFTRIGANDNLLQGQSTFMVEMSEILHIIKRATPKSLLLLDEVGRGTGTIDGRAICYAILKYYLELVDCPLILFTTHFPDIGKQLRDTYQKAIKNFYMDYVEEQKPGESWQSVIFLYQLKEGLSEDSYGLNVAKLAGIDSEIINSAYQVSRKMKNEESESEKLLKLVLGLRSIFQSSENKAESNGEQFRRLLEICDN</sequence>
<dbReference type="InterPro" id="IPR036678">
    <property type="entry name" value="MutS_con_dom_sf"/>
</dbReference>
<dbReference type="GO" id="GO:0006312">
    <property type="term" value="P:mitotic recombination"/>
    <property type="evidence" value="ECO:0007669"/>
    <property type="project" value="EnsemblFungi"/>
</dbReference>
<dbReference type="PANTHER" id="PTHR11361">
    <property type="entry name" value="DNA MISMATCH REPAIR PROTEIN MUTS FAMILY MEMBER"/>
    <property type="match status" value="1"/>
</dbReference>
<dbReference type="HOGENOM" id="CLU_002472_0_0_1"/>
<organism evidence="12 13">
    <name type="scientific">Huiozyma naganishii (strain ATCC MYA-139 / BCRC 22969 / CBS 8797 / KCTC 17520 / NBRC 10181 / NCYC 3082 / Yp74L-3)</name>
    <name type="common">Yeast</name>
    <name type="synonym">Kazachstania naganishii</name>
    <dbReference type="NCBI Taxonomy" id="1071383"/>
    <lineage>
        <taxon>Eukaryota</taxon>
        <taxon>Fungi</taxon>
        <taxon>Dikarya</taxon>
        <taxon>Ascomycota</taxon>
        <taxon>Saccharomycotina</taxon>
        <taxon>Saccharomycetes</taxon>
        <taxon>Saccharomycetales</taxon>
        <taxon>Saccharomycetaceae</taxon>
        <taxon>Huiozyma</taxon>
    </lineage>
</organism>
<dbReference type="OrthoDB" id="121051at2759"/>
<dbReference type="RefSeq" id="XP_022466296.1">
    <property type="nucleotide sequence ID" value="XM_022609951.1"/>
</dbReference>
<feature type="domain" description="DNA mismatch repair proteins mutS family" evidence="11">
    <location>
        <begin position="890"/>
        <end position="906"/>
    </location>
</feature>
<dbReference type="GO" id="GO:0000735">
    <property type="term" value="P:removal of nonhomologous ends"/>
    <property type="evidence" value="ECO:0007669"/>
    <property type="project" value="EnsemblFungi"/>
</dbReference>
<dbReference type="eggNOG" id="KOG0218">
    <property type="taxonomic scope" value="Eukaryota"/>
</dbReference>
<dbReference type="GO" id="GO:0043111">
    <property type="term" value="P:replication fork arrest"/>
    <property type="evidence" value="ECO:0007669"/>
    <property type="project" value="EnsemblFungi"/>
</dbReference>
<evidence type="ECO:0000256" key="1">
    <source>
        <dbReference type="ARBA" id="ARBA00007094"/>
    </source>
</evidence>
<reference evidence="13" key="2">
    <citation type="submission" date="2012-08" db="EMBL/GenBank/DDBJ databases">
        <title>Genome sequence of Kazachstania naganishii.</title>
        <authorList>
            <person name="Gordon J.L."/>
            <person name="Armisen D."/>
            <person name="Proux-Wera E."/>
            <person name="OhEigeartaigh S.S."/>
            <person name="Byrne K.P."/>
            <person name="Wolfe K.H."/>
        </authorList>
    </citation>
    <scope>NUCLEOTIDE SEQUENCE [LARGE SCALE GENOMIC DNA]</scope>
    <source>
        <strain evidence="13">ATCC MYA-139 / BCRC 22969 / CBS 8797 / CCRC 22969 / KCTC 17520 / NBRC 10181 / NCYC 3082</strain>
    </source>
</reference>
<dbReference type="SUPFAM" id="SSF52540">
    <property type="entry name" value="P-loop containing nucleoside triphosphate hydrolases"/>
    <property type="match status" value="1"/>
</dbReference>
<dbReference type="Gene3D" id="3.40.50.300">
    <property type="entry name" value="P-loop containing nucleotide triphosphate hydrolases"/>
    <property type="match status" value="1"/>
</dbReference>
<dbReference type="InterPro" id="IPR045076">
    <property type="entry name" value="MutS"/>
</dbReference>
<proteinExistence type="inferred from homology"/>
<evidence type="ECO:0000256" key="6">
    <source>
        <dbReference type="ARBA" id="ARBA00022840"/>
    </source>
</evidence>
<evidence type="ECO:0000313" key="12">
    <source>
        <dbReference type="EMBL" id="CCK72051.1"/>
    </source>
</evidence>
<dbReference type="Gene3D" id="3.30.420.110">
    <property type="entry name" value="MutS, connector domain"/>
    <property type="match status" value="1"/>
</dbReference>
<protein>
    <recommendedName>
        <fullName evidence="2">DNA mismatch repair protein MSH3</fullName>
    </recommendedName>
    <alternativeName>
        <fullName evidence="3">DNA mismatch repair protein msh3</fullName>
    </alternativeName>
    <alternativeName>
        <fullName evidence="9">MutS protein homolog 3</fullName>
    </alternativeName>
</protein>
<dbReference type="InterPro" id="IPR017261">
    <property type="entry name" value="DNA_mismatch_repair_MutS/MSH"/>
</dbReference>
<dbReference type="SMART" id="SM00533">
    <property type="entry name" value="MUTSd"/>
    <property type="match status" value="1"/>
</dbReference>
<dbReference type="Pfam" id="PF01624">
    <property type="entry name" value="MutS_I"/>
    <property type="match status" value="1"/>
</dbReference>
<dbReference type="Proteomes" id="UP000006310">
    <property type="component" value="Chromosome 9"/>
</dbReference>
<feature type="region of interest" description="Disordered" evidence="10">
    <location>
        <begin position="1"/>
        <end position="98"/>
    </location>
</feature>
<evidence type="ECO:0000256" key="8">
    <source>
        <dbReference type="ARBA" id="ARBA00023204"/>
    </source>
</evidence>
<dbReference type="GO" id="GO:0000406">
    <property type="term" value="F:double-strand/single-strand DNA junction binding"/>
    <property type="evidence" value="ECO:0007669"/>
    <property type="project" value="EnsemblFungi"/>
</dbReference>
<dbReference type="InterPro" id="IPR027417">
    <property type="entry name" value="P-loop_NTPase"/>
</dbReference>
<feature type="compositionally biased region" description="Basic and acidic residues" evidence="10">
    <location>
        <begin position="55"/>
        <end position="75"/>
    </location>
</feature>
<dbReference type="GO" id="GO:0000404">
    <property type="term" value="F:heteroduplex DNA loop binding"/>
    <property type="evidence" value="ECO:0007669"/>
    <property type="project" value="EnsemblFungi"/>
</dbReference>
<dbReference type="InterPro" id="IPR036187">
    <property type="entry name" value="DNA_mismatch_repair_MutS_sf"/>
</dbReference>
<evidence type="ECO:0000256" key="3">
    <source>
        <dbReference type="ARBA" id="ARBA00022151"/>
    </source>
</evidence>
<accession>J7SAC9</accession>
<keyword evidence="6" id="KW-0067">ATP-binding</keyword>
<dbReference type="InterPro" id="IPR016151">
    <property type="entry name" value="DNA_mismatch_repair_MutS_N"/>
</dbReference>
<name>J7SAC9_HUIN7</name>
<evidence type="ECO:0000256" key="9">
    <source>
        <dbReference type="ARBA" id="ARBA00029792"/>
    </source>
</evidence>
<dbReference type="Gene3D" id="3.40.1170.10">
    <property type="entry name" value="DNA repair protein MutS, domain I"/>
    <property type="match status" value="1"/>
</dbReference>
<dbReference type="STRING" id="1071383.J7SAC9"/>
<dbReference type="SUPFAM" id="SSF55271">
    <property type="entry name" value="DNA repair protein MutS, domain I"/>
    <property type="match status" value="1"/>
</dbReference>
<keyword evidence="4" id="KW-0547">Nucleotide-binding</keyword>
<gene>
    <name evidence="12" type="primary">KNAG0I02660</name>
    <name evidence="12" type="ordered locus">KNAG_0I02660</name>
</gene>
<dbReference type="SUPFAM" id="SSF48334">
    <property type="entry name" value="DNA repair protein MutS, domain III"/>
    <property type="match status" value="1"/>
</dbReference>
<dbReference type="Pfam" id="PF00488">
    <property type="entry name" value="MutS_V"/>
    <property type="match status" value="1"/>
</dbReference>
<keyword evidence="8" id="KW-0234">DNA repair</keyword>
<evidence type="ECO:0000256" key="10">
    <source>
        <dbReference type="SAM" id="MobiDB-lite"/>
    </source>
</evidence>
<dbReference type="GO" id="GO:0032302">
    <property type="term" value="C:MutSbeta complex"/>
    <property type="evidence" value="ECO:0007669"/>
    <property type="project" value="EnsemblFungi"/>
</dbReference>